<sequence>MVSVTEDKHRPGEPETFPTTRDAEKGLNLTVEEHQKHGNESDSDEFQDGVKDVRAITAVWTKKTLWSMFALLYLISFVDYLQNAIDSALSPFITSSFGAHGLLNVAGILSTVIGACAPLPLAKFIDIWGRTEGFLIMLLVCVVGMIMKAVSRNIETYVAAHILYWVGHIGIRYVMSVIIADMTSLKNRMIFIGFSNTPRIASTFAGPKIGELFYTHSNFRWAFGAFTIILIACCLPAMGLLKHMHIQAKKQGLIQRREASGRTTLQSIKHYTVEFDLFGISILTFALSFLLLPFSLAPRAPQQWATPYIIALIVLGVLLIPVFVVWEAKFAPVQFLPFRYLKQGTIIGSSLLVGFMFMSVFCWNIYFSSYLLVVHRQSITNSGYILNTFSLTASFFGPIIGFLISYTGDFKWTAYSGVPIMMLGTGLLIPFRSPDTSVGMLVFTQFLVGLGSQIFSSCSAIAIMAPVTHQYIAVVNAIAGLFGGVGAGIGIAVAGAMWNNLIPQQLYERLPEATKPNATAIFSDITIQLSFLDGTPERDAVVGAYAHVMRLMVIAGAALMPLCVACVFAWKNINVRKIEEEQGKQTKGMTI</sequence>
<keyword evidence="2" id="KW-1185">Reference proteome</keyword>
<accession>A0ACC1NM97</accession>
<reference evidence="1" key="1">
    <citation type="submission" date="2022-08" db="EMBL/GenBank/DDBJ databases">
        <title>Genome Sequence of Lecanicillium fungicola.</title>
        <authorList>
            <person name="Buettner E."/>
        </authorList>
    </citation>
    <scope>NUCLEOTIDE SEQUENCE</scope>
    <source>
        <strain evidence="1">Babe33</strain>
    </source>
</reference>
<organism evidence="1 2">
    <name type="scientific">Zarea fungicola</name>
    <dbReference type="NCBI Taxonomy" id="93591"/>
    <lineage>
        <taxon>Eukaryota</taxon>
        <taxon>Fungi</taxon>
        <taxon>Dikarya</taxon>
        <taxon>Ascomycota</taxon>
        <taxon>Pezizomycotina</taxon>
        <taxon>Sordariomycetes</taxon>
        <taxon>Hypocreomycetidae</taxon>
        <taxon>Hypocreales</taxon>
        <taxon>Cordycipitaceae</taxon>
        <taxon>Zarea</taxon>
    </lineage>
</organism>
<gene>
    <name evidence="1" type="ORF">NQ176_g3083</name>
</gene>
<proteinExistence type="predicted"/>
<evidence type="ECO:0000313" key="1">
    <source>
        <dbReference type="EMBL" id="KAJ2979716.1"/>
    </source>
</evidence>
<evidence type="ECO:0000313" key="2">
    <source>
        <dbReference type="Proteomes" id="UP001143910"/>
    </source>
</evidence>
<dbReference type="Proteomes" id="UP001143910">
    <property type="component" value="Unassembled WGS sequence"/>
</dbReference>
<dbReference type="EMBL" id="JANJQO010000258">
    <property type="protein sequence ID" value="KAJ2979716.1"/>
    <property type="molecule type" value="Genomic_DNA"/>
</dbReference>
<protein>
    <submittedName>
        <fullName evidence="1">Uncharacterized protein</fullName>
    </submittedName>
</protein>
<comment type="caution">
    <text evidence="1">The sequence shown here is derived from an EMBL/GenBank/DDBJ whole genome shotgun (WGS) entry which is preliminary data.</text>
</comment>
<name>A0ACC1NM97_9HYPO</name>